<dbReference type="SMART" id="SM00858">
    <property type="entry name" value="SAF"/>
    <property type="match status" value="1"/>
</dbReference>
<dbReference type="Pfam" id="PF08666">
    <property type="entry name" value="SAF"/>
    <property type="match status" value="1"/>
</dbReference>
<feature type="domain" description="SAF" evidence="3">
    <location>
        <begin position="13"/>
        <end position="82"/>
    </location>
</feature>
<protein>
    <submittedName>
        <fullName evidence="4">Altronate dehydratase family protein</fullName>
    </submittedName>
</protein>
<evidence type="ECO:0000256" key="1">
    <source>
        <dbReference type="ARBA" id="ARBA00010986"/>
    </source>
</evidence>
<dbReference type="PANTHER" id="PTHR30536">
    <property type="entry name" value="ALTRONATE/GALACTARATE DEHYDRATASE"/>
    <property type="match status" value="1"/>
</dbReference>
<dbReference type="InterPro" id="IPR044144">
    <property type="entry name" value="SAF_UxaA/GarD"/>
</dbReference>
<dbReference type="Pfam" id="PF04295">
    <property type="entry name" value="GD_AH_second"/>
    <property type="match status" value="1"/>
</dbReference>
<dbReference type="RefSeq" id="WP_345926222.1">
    <property type="nucleotide sequence ID" value="NZ_JBDIVF010000003.1"/>
</dbReference>
<accession>A0ABV2CK40</accession>
<comment type="similarity">
    <text evidence="1">Belongs to the UxaA family.</text>
</comment>
<evidence type="ECO:0000256" key="2">
    <source>
        <dbReference type="ARBA" id="ARBA00023239"/>
    </source>
</evidence>
<dbReference type="InterPro" id="IPR052172">
    <property type="entry name" value="UxaA_altronate/galactarate_dh"/>
</dbReference>
<proteinExistence type="inferred from homology"/>
<dbReference type="InterPro" id="IPR007392">
    <property type="entry name" value="GD_AH_second"/>
</dbReference>
<evidence type="ECO:0000313" key="5">
    <source>
        <dbReference type="Proteomes" id="UP001548590"/>
    </source>
</evidence>
<dbReference type="CDD" id="cd11613">
    <property type="entry name" value="SAF_AH_GD"/>
    <property type="match status" value="1"/>
</dbReference>
<evidence type="ECO:0000259" key="3">
    <source>
        <dbReference type="SMART" id="SM00858"/>
    </source>
</evidence>
<dbReference type="InterPro" id="IPR013974">
    <property type="entry name" value="SAF"/>
</dbReference>
<keyword evidence="2" id="KW-0456">Lyase</keyword>
<sequence>MDASIAIRLHANDDVVIATRQLMPGNTIPGETCTVRDLVPPGHKVAAHDIKAGEAVRRYNQIIGFAKVDIAAGQHVHVQNLAVGEFERNYAIGTARFDPPKLETPASFMGYKRPNGKVGTRNYIGVIASVNCSATVVRAIANHFSRNVLVNFPNIDGVVPMPHPLGCGMNSAGEGMLALRRTMLGYAQHPNFAGILFVGLGCEMNQIQPLVEQIGAYEPGMLESVNIQELGGTSKAIAKGISLVEAMLPKANEYKREPAPISHLTVGLNCGGSDGYSGITANPALGGAVDMLVANGATAILSETPEIYGAEHLLTCRAATPAIAEKLIGRIAWWKDYTSRNGGEMDNNPSVGNKAGGLTTILEKSLGAVAKGGTTTLQGVYEYAEQIDAKGFVYMDTPGYDPVSATGQAAGGAQIICFTTGRGSAFGCAGVPTIKLATNNALWNRQREDMDVNCGDLLDGVPMQEISQRIFDAIIRYASGEKAQSEKMGYGNDEFLPWQIGAVM</sequence>
<comment type="caution">
    <text evidence="4">The sequence shown here is derived from an EMBL/GenBank/DDBJ whole genome shotgun (WGS) entry which is preliminary data.</text>
</comment>
<dbReference type="Proteomes" id="UP001548590">
    <property type="component" value="Unassembled WGS sequence"/>
</dbReference>
<dbReference type="PANTHER" id="PTHR30536:SF5">
    <property type="entry name" value="ALTRONATE DEHYDRATASE"/>
    <property type="match status" value="1"/>
</dbReference>
<organism evidence="4 5">
    <name type="scientific">Uliginosibacterium paludis</name>
    <dbReference type="NCBI Taxonomy" id="1615952"/>
    <lineage>
        <taxon>Bacteria</taxon>
        <taxon>Pseudomonadati</taxon>
        <taxon>Pseudomonadota</taxon>
        <taxon>Betaproteobacteria</taxon>
        <taxon>Rhodocyclales</taxon>
        <taxon>Zoogloeaceae</taxon>
        <taxon>Uliginosibacterium</taxon>
    </lineage>
</organism>
<dbReference type="EMBL" id="JBEWLZ010000001">
    <property type="protein sequence ID" value="MET1488264.1"/>
    <property type="molecule type" value="Genomic_DNA"/>
</dbReference>
<reference evidence="4 5" key="1">
    <citation type="submission" date="2024-07" db="EMBL/GenBank/DDBJ databases">
        <title>Uliginosibacterium paludis KCTC:42655.</title>
        <authorList>
            <person name="Kim M.K."/>
        </authorList>
    </citation>
    <scope>NUCLEOTIDE SEQUENCE [LARGE SCALE GENOMIC DNA]</scope>
    <source>
        <strain evidence="4 5">KCTC 42655</strain>
    </source>
</reference>
<keyword evidence="5" id="KW-1185">Reference proteome</keyword>
<dbReference type="Gene3D" id="2.30.130.110">
    <property type="match status" value="1"/>
</dbReference>
<gene>
    <name evidence="4" type="ORF">ABVT11_00385</name>
</gene>
<evidence type="ECO:0000313" key="4">
    <source>
        <dbReference type="EMBL" id="MET1488264.1"/>
    </source>
</evidence>
<name>A0ABV2CK40_9RHOO</name>
<dbReference type="InterPro" id="IPR048332">
    <property type="entry name" value="GD_AH_C"/>
</dbReference>
<dbReference type="Pfam" id="PF20629">
    <property type="entry name" value="GD_AH_C"/>
    <property type="match status" value="1"/>
</dbReference>